<evidence type="ECO:0000313" key="1">
    <source>
        <dbReference type="EMBL" id="KXA95588.1"/>
    </source>
</evidence>
<evidence type="ECO:0000313" key="2">
    <source>
        <dbReference type="Proteomes" id="UP000070155"/>
    </source>
</evidence>
<sequence>MKEKACSVGTCGEEVPAQHEVHDLVWALVFRELGNQEMVQLAYEIVQCSMMDQDCRHRALKALREVID</sequence>
<evidence type="ECO:0008006" key="3">
    <source>
        <dbReference type="Google" id="ProtNLM"/>
    </source>
</evidence>
<keyword evidence="2" id="KW-1185">Reference proteome</keyword>
<dbReference type="Proteomes" id="UP000070155">
    <property type="component" value="Unassembled WGS sequence"/>
</dbReference>
<reference evidence="1 2" key="1">
    <citation type="journal article" date="2016" name="Sci. Rep.">
        <title>Metabolic traits of an uncultured archaeal lineage -MSBL1- from brine pools of the Red Sea.</title>
        <authorList>
            <person name="Mwirichia R."/>
            <person name="Alam I."/>
            <person name="Rashid M."/>
            <person name="Vinu M."/>
            <person name="Ba-Alawi W."/>
            <person name="Anthony Kamau A."/>
            <person name="Kamanda Ngugi D."/>
            <person name="Goker M."/>
            <person name="Klenk H.P."/>
            <person name="Bajic V."/>
            <person name="Stingl U."/>
        </authorList>
    </citation>
    <scope>NUCLEOTIDE SEQUENCE [LARGE SCALE GENOMIC DNA]</scope>
    <source>
        <strain evidence="1">SCGC-AAA259I07</strain>
    </source>
</reference>
<accession>A0A133UMY8</accession>
<comment type="caution">
    <text evidence="1">The sequence shown here is derived from an EMBL/GenBank/DDBJ whole genome shotgun (WGS) entry which is preliminary data.</text>
</comment>
<gene>
    <name evidence="1" type="ORF">AKJ36_00145</name>
</gene>
<proteinExistence type="predicted"/>
<dbReference type="EMBL" id="LHXQ01000001">
    <property type="protein sequence ID" value="KXA95588.1"/>
    <property type="molecule type" value="Genomic_DNA"/>
</dbReference>
<name>A0A133UMY8_9EURY</name>
<protein>
    <recommendedName>
        <fullName evidence="3">HEAT repeat domain-containing protein</fullName>
    </recommendedName>
</protein>
<organism evidence="1 2">
    <name type="scientific">candidate division MSBL1 archaeon SCGC-AAA259I07</name>
    <dbReference type="NCBI Taxonomy" id="1698266"/>
    <lineage>
        <taxon>Archaea</taxon>
        <taxon>Methanobacteriati</taxon>
        <taxon>Methanobacteriota</taxon>
        <taxon>candidate division MSBL1</taxon>
    </lineage>
</organism>
<dbReference type="AlphaFoldDB" id="A0A133UMY8"/>